<dbReference type="Gene3D" id="3.30.530.20">
    <property type="match status" value="1"/>
</dbReference>
<dbReference type="RefSeq" id="WP_057860510.1">
    <property type="nucleotide sequence ID" value="NZ_LLYB01000086.1"/>
</dbReference>
<dbReference type="InterPro" id="IPR019587">
    <property type="entry name" value="Polyketide_cyclase/dehydratase"/>
</dbReference>
<evidence type="ECO:0000313" key="2">
    <source>
        <dbReference type="Proteomes" id="UP000051660"/>
    </source>
</evidence>
<dbReference type="CDD" id="cd07821">
    <property type="entry name" value="PYR_PYL_RCAR_like"/>
    <property type="match status" value="1"/>
</dbReference>
<evidence type="ECO:0000313" key="1">
    <source>
        <dbReference type="EMBL" id="KRR20700.1"/>
    </source>
</evidence>
<organism evidence="1 2">
    <name type="scientific">Bradyrhizobium lablabi</name>
    <dbReference type="NCBI Taxonomy" id="722472"/>
    <lineage>
        <taxon>Bacteria</taxon>
        <taxon>Pseudomonadati</taxon>
        <taxon>Pseudomonadota</taxon>
        <taxon>Alphaproteobacteria</taxon>
        <taxon>Hyphomicrobiales</taxon>
        <taxon>Nitrobacteraceae</taxon>
        <taxon>Bradyrhizobium</taxon>
    </lineage>
</organism>
<proteinExistence type="predicted"/>
<reference evidence="1 2" key="1">
    <citation type="submission" date="2014-03" db="EMBL/GenBank/DDBJ databases">
        <title>Bradyrhizobium valentinum sp. nov., isolated from effective nodules of Lupinus mariae-josephae, a lupine endemic of basic-lime soils in Eastern Spain.</title>
        <authorList>
            <person name="Duran D."/>
            <person name="Rey L."/>
            <person name="Navarro A."/>
            <person name="Busquets A."/>
            <person name="Imperial J."/>
            <person name="Ruiz-Argueso T."/>
        </authorList>
    </citation>
    <scope>NUCLEOTIDE SEQUENCE [LARGE SCALE GENOMIC DNA]</scope>
    <source>
        <strain evidence="1 2">CCBAU 23086</strain>
    </source>
</reference>
<name>A0A0R3MLI7_9BRAD</name>
<accession>A0A0R3MLI7</accession>
<dbReference type="AlphaFoldDB" id="A0A0R3MLI7"/>
<dbReference type="Proteomes" id="UP000051660">
    <property type="component" value="Unassembled WGS sequence"/>
</dbReference>
<gene>
    <name evidence="1" type="ORF">CQ14_11940</name>
</gene>
<dbReference type="InterPro" id="IPR023393">
    <property type="entry name" value="START-like_dom_sf"/>
</dbReference>
<dbReference type="SUPFAM" id="SSF55961">
    <property type="entry name" value="Bet v1-like"/>
    <property type="match status" value="1"/>
</dbReference>
<dbReference type="Pfam" id="PF10604">
    <property type="entry name" value="Polyketide_cyc2"/>
    <property type="match status" value="1"/>
</dbReference>
<dbReference type="OrthoDB" id="1364128at2"/>
<protein>
    <submittedName>
        <fullName evidence="1">Polyketide cyclase</fullName>
    </submittedName>
</protein>
<comment type="caution">
    <text evidence="1">The sequence shown here is derived from an EMBL/GenBank/DDBJ whole genome shotgun (WGS) entry which is preliminary data.</text>
</comment>
<sequence>MASIHKEILIDANPDDVWDALRDFGALHTRLVPGFVTDTKLDGDARIVTFANGTVAREILVDCDEARRRLVYAIVSERIRQHSASAQVFAASDGRTRFVWIADVLPNEFAPYMGEQMDLGLLAMQKALGRSAA</sequence>
<dbReference type="STRING" id="722472.SAMN05444321_2860"/>
<dbReference type="EMBL" id="LLYB01000086">
    <property type="protein sequence ID" value="KRR20700.1"/>
    <property type="molecule type" value="Genomic_DNA"/>
</dbReference>